<sequence>MQRDTVKIKARNADGGREEASLNAAIDDTLEENIIARQWSEHLNLENTPFHSFTTLRDSHDVSYTVDSMVELLLGPADDGWTDVASFYVSSSESGSLSGGFQVLLGKSWKGKFRLPSDSGPELYKAAPSVYHYKGRDDKEKRQAEARKLEEERRKIAKQNDAEFNKRKKDRAAQNGNTSTSLLDQNAANIGDNTDLETLLDFEYLKHSVP</sequence>
<reference evidence="2" key="1">
    <citation type="journal article" date="2012" name="J. Am. Chem. Soc.">
        <title>Identification and characterization of the echinocandin B biosynthetic gene cluster from Emericella rugulosa NRRL 11440.</title>
        <authorList>
            <person name="Cacho R.A."/>
            <person name="Jiang W."/>
            <person name="Chooi Y.H."/>
            <person name="Walsh C.T."/>
            <person name="Tang Y."/>
        </authorList>
    </citation>
    <scope>NUCLEOTIDE SEQUENCE</scope>
    <source>
        <strain evidence="2">NRRL 11440</strain>
    </source>
</reference>
<dbReference type="AlphaFoldDB" id="K0E4E7"/>
<name>K0E4E7_ASPRU</name>
<feature type="compositionally biased region" description="Polar residues" evidence="1">
    <location>
        <begin position="174"/>
        <end position="186"/>
    </location>
</feature>
<organism evidence="2">
    <name type="scientific">Aspergillus rugulosus</name>
    <name type="common">Emericella rugulosa</name>
    <dbReference type="NCBI Taxonomy" id="41736"/>
    <lineage>
        <taxon>Eukaryota</taxon>
        <taxon>Fungi</taxon>
        <taxon>Dikarya</taxon>
        <taxon>Ascomycota</taxon>
        <taxon>Pezizomycotina</taxon>
        <taxon>Eurotiomycetes</taxon>
        <taxon>Eurotiomycetidae</taxon>
        <taxon>Eurotiales</taxon>
        <taxon>Aspergillaceae</taxon>
        <taxon>Aspergillus</taxon>
        <taxon>Aspergillus subgen. Nidulantes</taxon>
    </lineage>
</organism>
<protein>
    <submittedName>
        <fullName evidence="2">Uncharacterized protein</fullName>
    </submittedName>
</protein>
<feature type="compositionally biased region" description="Basic and acidic residues" evidence="1">
    <location>
        <begin position="150"/>
        <end position="165"/>
    </location>
</feature>
<accession>K0E4E7</accession>
<feature type="region of interest" description="Disordered" evidence="1">
    <location>
        <begin position="150"/>
        <end position="186"/>
    </location>
</feature>
<proteinExistence type="predicted"/>
<dbReference type="EMBL" id="JX421685">
    <property type="protein sequence ID" value="AFT91398.1"/>
    <property type="molecule type" value="Genomic_DNA"/>
</dbReference>
<evidence type="ECO:0000313" key="2">
    <source>
        <dbReference type="EMBL" id="AFT91398.1"/>
    </source>
</evidence>
<evidence type="ECO:0000256" key="1">
    <source>
        <dbReference type="SAM" id="MobiDB-lite"/>
    </source>
</evidence>